<name>A0ACC2PTC8_9HYME</name>
<gene>
    <name evidence="1" type="ORF">QAD02_021657</name>
</gene>
<comment type="caution">
    <text evidence="1">The sequence shown here is derived from an EMBL/GenBank/DDBJ whole genome shotgun (WGS) entry which is preliminary data.</text>
</comment>
<dbReference type="EMBL" id="CM056741">
    <property type="protein sequence ID" value="KAJ8685864.1"/>
    <property type="molecule type" value="Genomic_DNA"/>
</dbReference>
<evidence type="ECO:0000313" key="2">
    <source>
        <dbReference type="Proteomes" id="UP001239111"/>
    </source>
</evidence>
<dbReference type="Proteomes" id="UP001239111">
    <property type="component" value="Chromosome 1"/>
</dbReference>
<reference evidence="1" key="1">
    <citation type="submission" date="2023-04" db="EMBL/GenBank/DDBJ databases">
        <title>A chromosome-level genome assembly of the parasitoid wasp Eretmocerus hayati.</title>
        <authorList>
            <person name="Zhong Y."/>
            <person name="Liu S."/>
            <person name="Liu Y."/>
        </authorList>
    </citation>
    <scope>NUCLEOTIDE SEQUENCE</scope>
    <source>
        <strain evidence="1">ZJU_SS_LIU_2023</strain>
    </source>
</reference>
<keyword evidence="2" id="KW-1185">Reference proteome</keyword>
<accession>A0ACC2PTC8</accession>
<protein>
    <submittedName>
        <fullName evidence="1">Uncharacterized protein</fullName>
    </submittedName>
</protein>
<sequence>MNKMTNFIRANAGRNSVPSGYVEHRADNSNRSESFYNGGIFEFETETMKKEKRPVVWAETLDLLEIVLENRALSELDVNIKVLTDVGQNFYQISMTVFQPSKKEFVFGGRQYEYGE</sequence>
<evidence type="ECO:0000313" key="1">
    <source>
        <dbReference type="EMBL" id="KAJ8685864.1"/>
    </source>
</evidence>
<proteinExistence type="predicted"/>
<organism evidence="1 2">
    <name type="scientific">Eretmocerus hayati</name>
    <dbReference type="NCBI Taxonomy" id="131215"/>
    <lineage>
        <taxon>Eukaryota</taxon>
        <taxon>Metazoa</taxon>
        <taxon>Ecdysozoa</taxon>
        <taxon>Arthropoda</taxon>
        <taxon>Hexapoda</taxon>
        <taxon>Insecta</taxon>
        <taxon>Pterygota</taxon>
        <taxon>Neoptera</taxon>
        <taxon>Endopterygota</taxon>
        <taxon>Hymenoptera</taxon>
        <taxon>Apocrita</taxon>
        <taxon>Proctotrupomorpha</taxon>
        <taxon>Chalcidoidea</taxon>
        <taxon>Aphelinidae</taxon>
        <taxon>Aphelininae</taxon>
        <taxon>Eretmocerus</taxon>
    </lineage>
</organism>